<evidence type="ECO:0000313" key="3">
    <source>
        <dbReference type="Proteomes" id="UP001062443"/>
    </source>
</evidence>
<feature type="domain" description="Glycosyltransferase 61 catalytic" evidence="1">
    <location>
        <begin position="105"/>
        <end position="274"/>
    </location>
</feature>
<keyword evidence="3" id="KW-1185">Reference proteome</keyword>
<proteinExistence type="predicted"/>
<dbReference type="Pfam" id="PF04577">
    <property type="entry name" value="Glyco_transf_61"/>
    <property type="match status" value="1"/>
</dbReference>
<dbReference type="InterPro" id="IPR011990">
    <property type="entry name" value="TPR-like_helical_dom_sf"/>
</dbReference>
<organism evidence="2 3">
    <name type="scientific">Neokomagataea tanensis NBRC 106556</name>
    <dbReference type="NCBI Taxonomy" id="1223519"/>
    <lineage>
        <taxon>Bacteria</taxon>
        <taxon>Pseudomonadati</taxon>
        <taxon>Pseudomonadota</taxon>
        <taxon>Alphaproteobacteria</taxon>
        <taxon>Acetobacterales</taxon>
        <taxon>Acetobacteraceae</taxon>
        <taxon>Neokomagataea</taxon>
    </lineage>
</organism>
<evidence type="ECO:0000313" key="2">
    <source>
        <dbReference type="EMBL" id="GBR45988.1"/>
    </source>
</evidence>
<accession>A0ABQ0QIL1</accession>
<reference evidence="2" key="1">
    <citation type="submission" date="2013-04" db="EMBL/GenBank/DDBJ databases">
        <title>The genome sequencing project of 58 acetic acid bacteria.</title>
        <authorList>
            <person name="Okamoto-Kainuma A."/>
            <person name="Ishikawa M."/>
            <person name="Umino S."/>
            <person name="Koizumi Y."/>
            <person name="Shiwa Y."/>
            <person name="Yoshikawa H."/>
            <person name="Matsutani M."/>
            <person name="Matsushita K."/>
        </authorList>
    </citation>
    <scope>NUCLEOTIDE SEQUENCE</scope>
    <source>
        <strain evidence="2">NBRC 106556</strain>
    </source>
</reference>
<dbReference type="InterPro" id="IPR049625">
    <property type="entry name" value="Glyco_transf_61_cat"/>
</dbReference>
<evidence type="ECO:0000259" key="1">
    <source>
        <dbReference type="Pfam" id="PF04577"/>
    </source>
</evidence>
<dbReference type="EMBL" id="BAQB01000010">
    <property type="protein sequence ID" value="GBR45988.1"/>
    <property type="molecule type" value="Genomic_DNA"/>
</dbReference>
<dbReference type="RefSeq" id="WP_068173433.1">
    <property type="nucleotide sequence ID" value="NZ_BAQB01000010.1"/>
</dbReference>
<name>A0ABQ0QIL1_9PROT</name>
<sequence>MPQKFIGFSESAKQYNCLYGISDTIPGISKIQNALVAGVRPTVPGRKLDMLAGGVFDASGHLVEASLQPRSDEHNAIAPIQPPERRTPQRTIEKAIFGGVAFDHFGHFLLESTARLWALSEYKDYSWIFLTTGQEKLPDYQVGFLEILGLNKEKIIVVGDLISVNELFIPHTSFTYHHYASSAYRDTFRRAQIPDSGRAQRRIFISRKNMKIAMTIGESDLENVLSDDGWEIVYPELLSPLEQVQIFHEDNIILGLQGSAMHLSLFAPPGRKVIHLCRGQGYRGYYLLDDLMDADAIYFDSMVKTELPSKPIAGPFLLDIGAALSFLFEQGLIKKNLSSSINAYENSKKRLLEYEAWWHYTESQIRQHHNQTHEGLPANLEMAIDSAEKAVKLYDGSTEIISHAAALALKQGSSKRALSILDGVDLTCFSDDKDKAILFYFRSLTEEQMEQYDLSLSAVQEARRFDDKNPLYANQEAKILYRLNRYSESERCLYKIIDNNMQTYETYYILSIILSETKRNKEAVNLSVMAFNLNNTDIGIYRRALYLLMEEGRFEDARNIGRQFCEINPIREDIIEELLSIEDELGDVDEKYTILYLEKLYTINPYKLPIYNRLYDIYKKNNTIPRIDGNSKFISAGVSDYAIMLYDYSQQMISKGKDLDAIFSATEAVNLDPNNETILLYLVGLHIKCGNILIANVLSSKLVEMYPSSGFYYYVLSLSEFKIGQEKKSIKSAKMAKDILPENEVIKNHYDEIIKIVGDN</sequence>
<protein>
    <recommendedName>
        <fullName evidence="1">Glycosyltransferase 61 catalytic domain-containing protein</fullName>
    </recommendedName>
</protein>
<dbReference type="Proteomes" id="UP001062443">
    <property type="component" value="Unassembled WGS sequence"/>
</dbReference>
<dbReference type="Gene3D" id="1.25.40.10">
    <property type="entry name" value="Tetratricopeptide repeat domain"/>
    <property type="match status" value="1"/>
</dbReference>
<comment type="caution">
    <text evidence="2">The sequence shown here is derived from an EMBL/GenBank/DDBJ whole genome shotgun (WGS) entry which is preliminary data.</text>
</comment>
<dbReference type="SUPFAM" id="SSF48452">
    <property type="entry name" value="TPR-like"/>
    <property type="match status" value="2"/>
</dbReference>
<gene>
    <name evidence="2" type="ORF">AA106556_0957</name>
</gene>